<dbReference type="Gene3D" id="1.10.3900.10">
    <property type="entry name" value="YacF-like"/>
    <property type="match status" value="1"/>
</dbReference>
<dbReference type="Proteomes" id="UP000811844">
    <property type="component" value="Unassembled WGS sequence"/>
</dbReference>
<evidence type="ECO:0000313" key="7">
    <source>
        <dbReference type="Proteomes" id="UP000811844"/>
    </source>
</evidence>
<accession>A0ABS5I6Y2</accession>
<dbReference type="GO" id="GO:0051301">
    <property type="term" value="P:cell division"/>
    <property type="evidence" value="ECO:0007669"/>
    <property type="project" value="UniProtKB-KW"/>
</dbReference>
<gene>
    <name evidence="5 6" type="primary">zapD</name>
    <name evidence="6" type="ORF">G3R48_14210</name>
</gene>
<dbReference type="RefSeq" id="WP_153665733.1">
    <property type="nucleotide sequence ID" value="NZ_JAAIKR010000015.1"/>
</dbReference>
<dbReference type="Pfam" id="PF07072">
    <property type="entry name" value="ZapD"/>
    <property type="match status" value="1"/>
</dbReference>
<comment type="similarity">
    <text evidence="5">Belongs to the ZapD family.</text>
</comment>
<comment type="subcellular location">
    <subcellularLocation>
        <location evidence="5">Cytoplasm</location>
    </subcellularLocation>
    <text evidence="5">Localizes to mid-cell in an FtsZ-dependent manner.</text>
</comment>
<evidence type="ECO:0000256" key="1">
    <source>
        <dbReference type="ARBA" id="ARBA00022490"/>
    </source>
</evidence>
<comment type="caution">
    <text evidence="6">The sequence shown here is derived from an EMBL/GenBank/DDBJ whole genome shotgun (WGS) entry which is preliminary data.</text>
</comment>
<name>A0ABS5I6Y2_9GAMM</name>
<protein>
    <recommendedName>
        <fullName evidence="5">Cell division protein ZapD</fullName>
    </recommendedName>
    <alternativeName>
        <fullName evidence="5">Z ring-associated protein D</fullName>
    </alternativeName>
</protein>
<keyword evidence="1 5" id="KW-0963">Cytoplasm</keyword>
<organism evidence="6 7">
    <name type="scientific">Shewanella intestini</name>
    <dbReference type="NCBI Taxonomy" id="2017544"/>
    <lineage>
        <taxon>Bacteria</taxon>
        <taxon>Pseudomonadati</taxon>
        <taxon>Pseudomonadota</taxon>
        <taxon>Gammaproteobacteria</taxon>
        <taxon>Alteromonadales</taxon>
        <taxon>Shewanellaceae</taxon>
        <taxon>Shewanella</taxon>
    </lineage>
</organism>
<evidence type="ECO:0000256" key="2">
    <source>
        <dbReference type="ARBA" id="ARBA00022618"/>
    </source>
</evidence>
<dbReference type="HAMAP" id="MF_01092">
    <property type="entry name" value="ZapD"/>
    <property type="match status" value="1"/>
</dbReference>
<evidence type="ECO:0000256" key="4">
    <source>
        <dbReference type="ARBA" id="ARBA00023306"/>
    </source>
</evidence>
<dbReference type="InterPro" id="IPR009777">
    <property type="entry name" value="ZapD"/>
</dbReference>
<keyword evidence="7" id="KW-1185">Reference proteome</keyword>
<dbReference type="InterPro" id="IPR036268">
    <property type="entry name" value="ZapD_sf"/>
</dbReference>
<dbReference type="NCBIfam" id="NF003654">
    <property type="entry name" value="PRK05287.1-2"/>
    <property type="match status" value="1"/>
</dbReference>
<dbReference type="SUPFAM" id="SSF160950">
    <property type="entry name" value="YacF-like"/>
    <property type="match status" value="1"/>
</dbReference>
<proteinExistence type="inferred from homology"/>
<dbReference type="Gene3D" id="2.60.440.10">
    <property type="entry name" value="YacF-like domains"/>
    <property type="match status" value="1"/>
</dbReference>
<keyword evidence="3 5" id="KW-0717">Septation</keyword>
<reference evidence="6 7" key="1">
    <citation type="submission" date="2020-02" db="EMBL/GenBank/DDBJ databases">
        <title>Shewanella WXL01 sp. nov., a marine bacterium isolated from green algae in Luhuitou Fringing Reef (Northern South China Sea).</title>
        <authorList>
            <person name="Wang X."/>
        </authorList>
    </citation>
    <scope>NUCLEOTIDE SEQUENCE [LARGE SCALE GENOMIC DNA]</scope>
    <source>
        <strain evidence="6 7">MCCC 1A01895</strain>
    </source>
</reference>
<dbReference type="PANTHER" id="PTHR39455:SF1">
    <property type="entry name" value="CELL DIVISION PROTEIN ZAPD"/>
    <property type="match status" value="1"/>
</dbReference>
<evidence type="ECO:0000313" key="6">
    <source>
        <dbReference type="EMBL" id="MBR9729130.1"/>
    </source>
</evidence>
<dbReference type="EMBL" id="JAAIKR010000015">
    <property type="protein sequence ID" value="MBR9729130.1"/>
    <property type="molecule type" value="Genomic_DNA"/>
</dbReference>
<keyword evidence="4 5" id="KW-0131">Cell cycle</keyword>
<dbReference type="PANTHER" id="PTHR39455">
    <property type="entry name" value="CELL DIVISION PROTEIN ZAPD"/>
    <property type="match status" value="1"/>
</dbReference>
<evidence type="ECO:0000256" key="5">
    <source>
        <dbReference type="HAMAP-Rule" id="MF_01092"/>
    </source>
</evidence>
<sequence>MTQLIYEQPLNEKTRSFLRLEHLAAHIAQVTETDHLHYCFEPIFALAELTERCDFTSDVLKDIDKQVLMLTKWQAFPHVDTQQVAQLIEQLTQTKTALNTTARLGVKLKQDKFISALKHRFCMPGTCCNFDLPQLHFWLALPWQQRQQDINRWTNEFTPLLSAVKLLLKLARETAEFIHCQAEAGFYQATTDKTLSLIRVKMPQGQSCYPTISGHRNRFAIHFVDFHQQKHTDKQVTFSLATCE</sequence>
<comment type="function">
    <text evidence="5">Cell division factor that enhances FtsZ-ring assembly. Directly interacts with FtsZ and promotes bundling of FtsZ protofilaments, with a reduction in FtsZ GTPase activity.</text>
</comment>
<comment type="subunit">
    <text evidence="5">Interacts with FtsZ.</text>
</comment>
<evidence type="ECO:0000256" key="3">
    <source>
        <dbReference type="ARBA" id="ARBA00023210"/>
    </source>
</evidence>
<dbReference type="InterPro" id="IPR027462">
    <property type="entry name" value="ZapD_C"/>
</dbReference>
<dbReference type="NCBIfam" id="NF003655">
    <property type="entry name" value="PRK05287.1-3"/>
    <property type="match status" value="1"/>
</dbReference>
<keyword evidence="2 5" id="KW-0132">Cell division</keyword>